<organism evidence="2 3">
    <name type="scientific">Plastoroseomonas hellenica</name>
    <dbReference type="NCBI Taxonomy" id="2687306"/>
    <lineage>
        <taxon>Bacteria</taxon>
        <taxon>Pseudomonadati</taxon>
        <taxon>Pseudomonadota</taxon>
        <taxon>Alphaproteobacteria</taxon>
        <taxon>Acetobacterales</taxon>
        <taxon>Acetobacteraceae</taxon>
        <taxon>Plastoroseomonas</taxon>
    </lineage>
</organism>
<feature type="signal peptide" evidence="1">
    <location>
        <begin position="1"/>
        <end position="23"/>
    </location>
</feature>
<reference evidence="3" key="1">
    <citation type="journal article" date="2021" name="Syst. Appl. Microbiol.">
        <title>Roseomonas hellenica sp. nov., isolated from roots of wild-growing Alkanna tinctoria.</title>
        <authorList>
            <person name="Rat A."/>
            <person name="Naranjo H.D."/>
            <person name="Lebbe L."/>
            <person name="Cnockaert M."/>
            <person name="Krigas N."/>
            <person name="Grigoriadou K."/>
            <person name="Maloupa E."/>
            <person name="Willems A."/>
        </authorList>
    </citation>
    <scope>NUCLEOTIDE SEQUENCE [LARGE SCALE GENOMIC DNA]</scope>
    <source>
        <strain evidence="3">LMG 31523</strain>
    </source>
</reference>
<dbReference type="EMBL" id="JAAGBB010000006">
    <property type="protein sequence ID" value="MBR0664106.1"/>
    <property type="molecule type" value="Genomic_DNA"/>
</dbReference>
<comment type="caution">
    <text evidence="2">The sequence shown here is derived from an EMBL/GenBank/DDBJ whole genome shotgun (WGS) entry which is preliminary data.</text>
</comment>
<dbReference type="RefSeq" id="WP_211851698.1">
    <property type="nucleotide sequence ID" value="NZ_JAAGBB010000006.1"/>
</dbReference>
<dbReference type="Proteomes" id="UP001196870">
    <property type="component" value="Unassembled WGS sequence"/>
</dbReference>
<sequence>MAVRRIHRVLLLLAAAAATPVLAQSGAKPPPAPPAPAVAAAPSGLRAVSIAQLSARALLAREAAMGQATDRTARRAGETAATQALATLGTIVARGRVEARGRVREWRGDEQSVMALRCRRFAERGGQDALQAMEGQEVVLAGTVLEVSDRLIAMSDCRLLPAATALPPLAALTEARGLEPRPLTAAEANAGPGRGIAPADVERVLYTARFQTMPDGLGNIYTDRDERVHVLLRDGSAYRHSWSFPFSDLDLGLSRRREPGRWLRWHRDGEAVLLEDAEGRHVDLNRARQLLPLTPGTRFDHHYYLLNVGMGGFRRDRAYTFRSDGTVTLSASNLVAANLGPNGYIAATRPGTQSTARYAFDGYVLSLTTAEGNAERRFVAQFEAPQNGLPPGDLVIGGEVYWTRDEDRRRK</sequence>
<gene>
    <name evidence="2" type="ORF">GXW71_07030</name>
</gene>
<keyword evidence="3" id="KW-1185">Reference proteome</keyword>
<keyword evidence="1" id="KW-0732">Signal</keyword>
<evidence type="ECO:0000256" key="1">
    <source>
        <dbReference type="SAM" id="SignalP"/>
    </source>
</evidence>
<feature type="chain" id="PRO_5045720018" description="Organic solvent tolerance-like N-terminal domain-containing protein" evidence="1">
    <location>
        <begin position="24"/>
        <end position="411"/>
    </location>
</feature>
<evidence type="ECO:0000313" key="2">
    <source>
        <dbReference type="EMBL" id="MBR0664106.1"/>
    </source>
</evidence>
<accession>A0ABS5EUZ1</accession>
<evidence type="ECO:0008006" key="4">
    <source>
        <dbReference type="Google" id="ProtNLM"/>
    </source>
</evidence>
<protein>
    <recommendedName>
        <fullName evidence="4">Organic solvent tolerance-like N-terminal domain-containing protein</fullName>
    </recommendedName>
</protein>
<evidence type="ECO:0000313" key="3">
    <source>
        <dbReference type="Proteomes" id="UP001196870"/>
    </source>
</evidence>
<proteinExistence type="predicted"/>
<name>A0ABS5EUZ1_9PROT</name>